<keyword evidence="2 3" id="KW-0472">Membrane</keyword>
<dbReference type="InterPro" id="IPR050768">
    <property type="entry name" value="UPF0353/GerABKA_families"/>
</dbReference>
<dbReference type="PANTHER" id="PTHR22550:SF5">
    <property type="entry name" value="LEUCINE ZIPPER PROTEIN 4"/>
    <property type="match status" value="1"/>
</dbReference>
<feature type="transmembrane region" description="Helical" evidence="3">
    <location>
        <begin position="430"/>
        <end position="453"/>
    </location>
</feature>
<name>A0AAV4LBD9_9BACL</name>
<reference evidence="4" key="1">
    <citation type="journal article" date="2023" name="Int. J. Syst. Evol. Microbiol.">
        <title>Collibacillus ludicampi gen. nov., sp. nov., a new soil bacterium of the family Alicyclobacillaceae.</title>
        <authorList>
            <person name="Jojima T."/>
            <person name="Ioku Y."/>
            <person name="Fukuta Y."/>
            <person name="Shirasaka N."/>
            <person name="Matsumura Y."/>
            <person name="Mori M."/>
        </authorList>
    </citation>
    <scope>NUCLEOTIDE SEQUENCE</scope>
    <source>
        <strain evidence="4">TP075</strain>
    </source>
</reference>
<dbReference type="AlphaFoldDB" id="A0AAV4LBD9"/>
<dbReference type="InterPro" id="IPR004995">
    <property type="entry name" value="Spore_Ger"/>
</dbReference>
<evidence type="ECO:0000313" key="4">
    <source>
        <dbReference type="EMBL" id="GIM45011.1"/>
    </source>
</evidence>
<dbReference type="PANTHER" id="PTHR22550">
    <property type="entry name" value="SPORE GERMINATION PROTEIN"/>
    <property type="match status" value="1"/>
</dbReference>
<comment type="caution">
    <text evidence="4">The sequence shown here is derived from an EMBL/GenBank/DDBJ whole genome shotgun (WGS) entry which is preliminary data.</text>
</comment>
<evidence type="ECO:0000256" key="3">
    <source>
        <dbReference type="SAM" id="Phobius"/>
    </source>
</evidence>
<proteinExistence type="inferred from homology"/>
<comment type="similarity">
    <text evidence="1">Belongs to the GerABKA family.</text>
</comment>
<dbReference type="GO" id="GO:0016020">
    <property type="term" value="C:membrane"/>
    <property type="evidence" value="ECO:0007669"/>
    <property type="project" value="InterPro"/>
</dbReference>
<organism evidence="4 5">
    <name type="scientific">Collibacillus ludicampi</name>
    <dbReference type="NCBI Taxonomy" id="2771369"/>
    <lineage>
        <taxon>Bacteria</taxon>
        <taxon>Bacillati</taxon>
        <taxon>Bacillota</taxon>
        <taxon>Bacilli</taxon>
        <taxon>Bacillales</taxon>
        <taxon>Alicyclobacillaceae</taxon>
        <taxon>Collibacillus</taxon>
    </lineage>
</organism>
<keyword evidence="3" id="KW-0812">Transmembrane</keyword>
<feature type="transmembrane region" description="Helical" evidence="3">
    <location>
        <begin position="401"/>
        <end position="423"/>
    </location>
</feature>
<evidence type="ECO:0000256" key="1">
    <source>
        <dbReference type="ARBA" id="ARBA00005278"/>
    </source>
</evidence>
<evidence type="ECO:0000313" key="5">
    <source>
        <dbReference type="Proteomes" id="UP001057291"/>
    </source>
</evidence>
<keyword evidence="3" id="KW-1133">Transmembrane helix</keyword>
<evidence type="ECO:0000256" key="2">
    <source>
        <dbReference type="ARBA" id="ARBA00023136"/>
    </source>
</evidence>
<gene>
    <name evidence="4" type="ORF">DNHGIG_05600</name>
</gene>
<dbReference type="RefSeq" id="WP_282198255.1">
    <property type="nucleotide sequence ID" value="NZ_BOQE01000001.1"/>
</dbReference>
<sequence>MKQVRLWRSREPQQPVKQFPQQDVNLFSEVEQNIQVLRSMYSDCEDIVFRSFSIGGTTKAYLVYIEGLSNKEEIDQNVLSPLMHESVTGFNDLMDGERIPVSDIKEIKTFGECIEHISTGNPVLLLDKEDRGLSLALAKFEKRGIEEPIAEGVVRGPREGFTETIVVNMSLLRRRIKSPALKMKSVTLGRYTQTKVIVAYVEGLVDKTLVEEVMNRLKRIDHQGILDSGEIEEFIEDDSFSPFPTLLDTERVDVVTYNLLEGRVAILVDGTPTVLIAPTSFFSLLQSPEDYHQRFLIGTAIRFLRYLFVGLSLLLPSLYVAILSYHQEMLPTTLLLTVAASREEVPFPALVEALLMEITFEALREAGVRLPKQVGAAVSIVGALVIGQAAISAGLASAPMVMVVALTGISSFMIPRFTAGIALRLLRFPMIFLAGTLGLLGIMLGIIGIVVHLCSLRSFGDPYLKPLAPLKGSGLLDTIVRAPVWARDVRTHLTGEYDKYTQSPGLKPGPDKGGD</sequence>
<keyword evidence="5" id="KW-1185">Reference proteome</keyword>
<dbReference type="Pfam" id="PF03323">
    <property type="entry name" value="GerA"/>
    <property type="match status" value="1"/>
</dbReference>
<dbReference type="Proteomes" id="UP001057291">
    <property type="component" value="Unassembled WGS sequence"/>
</dbReference>
<feature type="transmembrane region" description="Helical" evidence="3">
    <location>
        <begin position="303"/>
        <end position="325"/>
    </location>
</feature>
<dbReference type="EMBL" id="BOQE01000001">
    <property type="protein sequence ID" value="GIM45011.1"/>
    <property type="molecule type" value="Genomic_DNA"/>
</dbReference>
<dbReference type="GO" id="GO:0009847">
    <property type="term" value="P:spore germination"/>
    <property type="evidence" value="ECO:0007669"/>
    <property type="project" value="InterPro"/>
</dbReference>
<protein>
    <submittedName>
        <fullName evidence="4">Spore germination protein</fullName>
    </submittedName>
</protein>
<dbReference type="PIRSF" id="PIRSF005690">
    <property type="entry name" value="GerBA"/>
    <property type="match status" value="1"/>
</dbReference>
<accession>A0AAV4LBD9</accession>
<feature type="transmembrane region" description="Helical" evidence="3">
    <location>
        <begin position="375"/>
        <end position="395"/>
    </location>
</feature>